<dbReference type="Proteomes" id="UP001412239">
    <property type="component" value="Unassembled WGS sequence"/>
</dbReference>
<sequence length="342" mass="38040">MTAWFCASPAVGLGLRNADIDMGIKNLTGYDFATRLSEYIMCKIESNPKKSKYLETASTKILGLDVDFVNLRSESYSGDSRIPHMEFRTPNQDAHRYDCTSTPSFTIYTELVEDFTGLGLQDLAARLIRTPLPPKETSPDNLPHLLRLIRFASCIGFTIVPKVKATMKLLGIKACRLSLTPTNHLPPVLQPALKTKIPRERTGIGIIKTIKGCNPHASLSLIHEVDHYNEIFAPPIQELPLLPVKDMKIAADIVRRRLFGSTSSHPHISKLSTTTSEKRLAWFIVATSPQKNQPLFLANKKNTPAAATDIKEGLRHPNSMSGTWPLTWTTGLEAKRAWKCAL</sequence>
<dbReference type="GO" id="GO:0003723">
    <property type="term" value="F:RNA binding"/>
    <property type="evidence" value="ECO:0007669"/>
    <property type="project" value="UniProtKB-KW"/>
</dbReference>
<evidence type="ECO:0000256" key="1">
    <source>
        <dbReference type="ARBA" id="ARBA00022884"/>
    </source>
</evidence>
<dbReference type="EMBL" id="LN890951">
    <property type="protein sequence ID" value="CUS15090.1"/>
    <property type="molecule type" value="Genomic_DNA"/>
</dbReference>
<dbReference type="SUPFAM" id="SSF81891">
    <property type="entry name" value="Poly A polymerase C-terminal region-like"/>
    <property type="match status" value="1"/>
</dbReference>
<proteinExistence type="predicted"/>
<dbReference type="AlphaFoldDB" id="A0A292Q8P9"/>
<keyword evidence="1" id="KW-0694">RNA-binding</keyword>
<dbReference type="PANTHER" id="PTHR13734">
    <property type="entry name" value="TRNA-NUCLEOTIDYLTRANSFERASE"/>
    <property type="match status" value="1"/>
</dbReference>
<keyword evidence="3" id="KW-1185">Reference proteome</keyword>
<name>A0A292Q8P9_9PEZI</name>
<evidence type="ECO:0000313" key="2">
    <source>
        <dbReference type="EMBL" id="CUS15090.1"/>
    </source>
</evidence>
<dbReference type="SUPFAM" id="SSF81301">
    <property type="entry name" value="Nucleotidyltransferase"/>
    <property type="match status" value="1"/>
</dbReference>
<dbReference type="GO" id="GO:0001680">
    <property type="term" value="P:tRNA 3'-terminal CCA addition"/>
    <property type="evidence" value="ECO:0007669"/>
    <property type="project" value="TreeGrafter"/>
</dbReference>
<dbReference type="InterPro" id="IPR043519">
    <property type="entry name" value="NT_sf"/>
</dbReference>
<dbReference type="PANTHER" id="PTHR13734:SF5">
    <property type="entry name" value="CCA TRNA NUCLEOTIDYLTRANSFERASE, MITOCHONDRIAL"/>
    <property type="match status" value="1"/>
</dbReference>
<gene>
    <name evidence="2" type="ORF">GSTUAT00000830001</name>
</gene>
<evidence type="ECO:0000313" key="3">
    <source>
        <dbReference type="Proteomes" id="UP001412239"/>
    </source>
</evidence>
<dbReference type="GO" id="GO:0052929">
    <property type="term" value="F:ATP:3'-cytidine-cytidine-tRNA adenylyltransferase activity"/>
    <property type="evidence" value="ECO:0007669"/>
    <property type="project" value="TreeGrafter"/>
</dbReference>
<dbReference type="Gene3D" id="3.30.460.10">
    <property type="entry name" value="Beta Polymerase, domain 2"/>
    <property type="match status" value="1"/>
</dbReference>
<accession>A0A292Q8P9</accession>
<organism evidence="2 3">
    <name type="scientific">Tuber aestivum</name>
    <name type="common">summer truffle</name>
    <dbReference type="NCBI Taxonomy" id="59557"/>
    <lineage>
        <taxon>Eukaryota</taxon>
        <taxon>Fungi</taxon>
        <taxon>Dikarya</taxon>
        <taxon>Ascomycota</taxon>
        <taxon>Pezizomycotina</taxon>
        <taxon>Pezizomycetes</taxon>
        <taxon>Pezizales</taxon>
        <taxon>Tuberaceae</taxon>
        <taxon>Tuber</taxon>
    </lineage>
</organism>
<dbReference type="GO" id="GO:0052927">
    <property type="term" value="F:CC tRNA cytidylyltransferase activity"/>
    <property type="evidence" value="ECO:0007669"/>
    <property type="project" value="TreeGrafter"/>
</dbReference>
<reference evidence="2" key="1">
    <citation type="submission" date="2015-10" db="EMBL/GenBank/DDBJ databases">
        <authorList>
            <person name="Regsiter A."/>
            <person name="william w."/>
        </authorList>
    </citation>
    <scope>NUCLEOTIDE SEQUENCE</scope>
    <source>
        <strain evidence="2">Montdore</strain>
    </source>
</reference>
<protein>
    <submittedName>
        <fullName evidence="2">Uncharacterized protein</fullName>
    </submittedName>
</protein>
<dbReference type="Gene3D" id="1.10.3090.10">
    <property type="entry name" value="cca-adding enzyme, domain 2"/>
    <property type="match status" value="1"/>
</dbReference>